<dbReference type="SMART" id="SM00220">
    <property type="entry name" value="S_TKc"/>
    <property type="match status" value="1"/>
</dbReference>
<protein>
    <submittedName>
        <fullName evidence="2">Kinase-like protein</fullName>
    </submittedName>
</protein>
<feature type="domain" description="Protein kinase" evidence="1">
    <location>
        <begin position="63"/>
        <end position="340"/>
    </location>
</feature>
<gene>
    <name evidence="2" type="ORF">SCHPADRAFT_459987</name>
</gene>
<dbReference type="GO" id="GO:0005524">
    <property type="term" value="F:ATP binding"/>
    <property type="evidence" value="ECO:0007669"/>
    <property type="project" value="InterPro"/>
</dbReference>
<evidence type="ECO:0000313" key="3">
    <source>
        <dbReference type="Proteomes" id="UP000053477"/>
    </source>
</evidence>
<dbReference type="Gene3D" id="1.10.510.10">
    <property type="entry name" value="Transferase(Phosphotransferase) domain 1"/>
    <property type="match status" value="1"/>
</dbReference>
<dbReference type="PROSITE" id="PS00108">
    <property type="entry name" value="PROTEIN_KINASE_ST"/>
    <property type="match status" value="1"/>
</dbReference>
<keyword evidence="3" id="KW-1185">Reference proteome</keyword>
<dbReference type="EMBL" id="KQ085994">
    <property type="protein sequence ID" value="KLO11692.1"/>
    <property type="molecule type" value="Genomic_DNA"/>
</dbReference>
<organism evidence="2 3">
    <name type="scientific">Schizopora paradoxa</name>
    <dbReference type="NCBI Taxonomy" id="27342"/>
    <lineage>
        <taxon>Eukaryota</taxon>
        <taxon>Fungi</taxon>
        <taxon>Dikarya</taxon>
        <taxon>Basidiomycota</taxon>
        <taxon>Agaricomycotina</taxon>
        <taxon>Agaricomycetes</taxon>
        <taxon>Hymenochaetales</taxon>
        <taxon>Schizoporaceae</taxon>
        <taxon>Schizopora</taxon>
    </lineage>
</organism>
<evidence type="ECO:0000259" key="1">
    <source>
        <dbReference type="PROSITE" id="PS50011"/>
    </source>
</evidence>
<dbReference type="InterPro" id="IPR008271">
    <property type="entry name" value="Ser/Thr_kinase_AS"/>
</dbReference>
<dbReference type="Proteomes" id="UP000053477">
    <property type="component" value="Unassembled WGS sequence"/>
</dbReference>
<sequence length="421" mass="47624">MRMENDQWSLSSLQPSFAVVVVVVASSISPFHYHHWWNLREMDRLEGILSELSHLDLAGEIVEKEPHASGLGGSCDVYTAWSRKHEKKVAVKQVRAFLKKDLSLAKRLAREICIWAKLYHENVLPLLGFFTEGDNAMPAFVSEWMERGTLHDFMRTFPRASLDTLLMIRDIAKGLEYLHSEGVIHADLKSPNILISRDSKPLLADFGLSLALSESMAGTSTTGAFTKGTVRWMARELLVPGDSGFTSRPDEQTDVWALGMVIYELISWKSPYWDRPSDILVFMAIVNSELPGIPEDQSDVDLDIFRGLWDTCQSCWAARSNRVTAKQLVERVIDITNDWLCEEAKKIPMGFSRYEGTVWHVMYRGNSRSALHICHAKFDTSGEIAFACNRSIIWGPIVSKEIIKYGTGDRDELKPFSSVFS</sequence>
<reference evidence="2 3" key="1">
    <citation type="submission" date="2015-04" db="EMBL/GenBank/DDBJ databases">
        <title>Complete genome sequence of Schizopora paradoxa KUC8140, a cosmopolitan wood degrader in East Asia.</title>
        <authorList>
            <consortium name="DOE Joint Genome Institute"/>
            <person name="Min B."/>
            <person name="Park H."/>
            <person name="Jang Y."/>
            <person name="Kim J.-J."/>
            <person name="Kim K.H."/>
            <person name="Pangilinan J."/>
            <person name="Lipzen A."/>
            <person name="Riley R."/>
            <person name="Grigoriev I.V."/>
            <person name="Spatafora J.W."/>
            <person name="Choi I.-G."/>
        </authorList>
    </citation>
    <scope>NUCLEOTIDE SEQUENCE [LARGE SCALE GENOMIC DNA]</scope>
    <source>
        <strain evidence="2 3">KUC8140</strain>
    </source>
</reference>
<keyword evidence="2" id="KW-0808">Transferase</keyword>
<dbReference type="OrthoDB" id="4062651at2759"/>
<dbReference type="InParanoid" id="A0A0H2RJ81"/>
<evidence type="ECO:0000313" key="2">
    <source>
        <dbReference type="EMBL" id="KLO11692.1"/>
    </source>
</evidence>
<accession>A0A0H2RJ81</accession>
<proteinExistence type="predicted"/>
<dbReference type="AlphaFoldDB" id="A0A0H2RJ81"/>
<dbReference type="STRING" id="27342.A0A0H2RJ81"/>
<dbReference type="Pfam" id="PF00069">
    <property type="entry name" value="Pkinase"/>
    <property type="match status" value="1"/>
</dbReference>
<dbReference type="InterPro" id="IPR000719">
    <property type="entry name" value="Prot_kinase_dom"/>
</dbReference>
<dbReference type="PROSITE" id="PS50011">
    <property type="entry name" value="PROTEIN_KINASE_DOM"/>
    <property type="match status" value="1"/>
</dbReference>
<dbReference type="InterPro" id="IPR051681">
    <property type="entry name" value="Ser/Thr_Kinases-Pseudokinases"/>
</dbReference>
<dbReference type="GO" id="GO:0004674">
    <property type="term" value="F:protein serine/threonine kinase activity"/>
    <property type="evidence" value="ECO:0007669"/>
    <property type="project" value="TreeGrafter"/>
</dbReference>
<dbReference type="SUPFAM" id="SSF56112">
    <property type="entry name" value="Protein kinase-like (PK-like)"/>
    <property type="match status" value="1"/>
</dbReference>
<dbReference type="PANTHER" id="PTHR44329">
    <property type="entry name" value="SERINE/THREONINE-PROTEIN KINASE TNNI3K-RELATED"/>
    <property type="match status" value="1"/>
</dbReference>
<keyword evidence="2" id="KW-0418">Kinase</keyword>
<name>A0A0H2RJ81_9AGAM</name>
<dbReference type="InterPro" id="IPR011009">
    <property type="entry name" value="Kinase-like_dom_sf"/>
</dbReference>